<comment type="similarity">
    <text evidence="8">Belongs to the FlgI family.</text>
</comment>
<evidence type="ECO:0000256" key="3">
    <source>
        <dbReference type="ARBA" id="ARBA00019515"/>
    </source>
</evidence>
<sequence length="374" mass="38191" precursor="true">MPAFPRPLLTALAMLAAALLGGGSAAAGPVSRIKDIVDVENVRPNQLIGYGLVVGLQGTGDRTQNAPFTAETVQSMLERMGVNIRGDNMRTQNVAAVSVVATLPPFARSGSTIDVQIGAIGDATSLQGGTLLVTSLRGLDGEIYAVAQGPVSVSGFRAQGQAASVSRGVTTSARIAGGAIVEREVPFPLLSSTRLKLALKNPDFTTAFRIAAVINNRVGGAAQVLDPGTVELTPPGDAPGAVVELFARIEELPVEVDLPARIVINEASGTVVMGADVRISPVAIAQGGLTISVSEAPIASQPEPFSDGTTQVLPRTRINVDDGGGHALGILHGGTSLVSLVAGLNAFGVTPRDLITVLQALRTAGALQAEIEVQ</sequence>
<comment type="subunit">
    <text evidence="8">The basal body constitutes a major portion of the flagellar organelle and consists of four rings (L,P,S, and M) mounted on a central rod.</text>
</comment>
<dbReference type="Proteomes" id="UP000560131">
    <property type="component" value="Unassembled WGS sequence"/>
</dbReference>
<keyword evidence="5" id="KW-0574">Periplasm</keyword>
<keyword evidence="6 8" id="KW-0975">Bacterial flagellum</keyword>
<comment type="subcellular location">
    <subcellularLocation>
        <location evidence="2 8">Bacterial flagellum basal body</location>
    </subcellularLocation>
</comment>
<name>A0ABR6N7D9_9SPHN</name>
<evidence type="ECO:0000256" key="7">
    <source>
        <dbReference type="ARBA" id="ARBA00032344"/>
    </source>
</evidence>
<comment type="function">
    <text evidence="1 8">Assembles around the rod to form the L-ring and probably protects the motor/basal body from shearing forces during rotation.</text>
</comment>
<reference evidence="9 10" key="1">
    <citation type="submission" date="2020-08" db="EMBL/GenBank/DDBJ databases">
        <title>Genomic Encyclopedia of Type Strains, Phase IV (KMG-IV): sequencing the most valuable type-strain genomes for metagenomic binning, comparative biology and taxonomic classification.</title>
        <authorList>
            <person name="Goeker M."/>
        </authorList>
    </citation>
    <scope>NUCLEOTIDE SEQUENCE [LARGE SCALE GENOMIC DNA]</scope>
    <source>
        <strain evidence="9 10">DSM 101535</strain>
    </source>
</reference>
<evidence type="ECO:0000256" key="6">
    <source>
        <dbReference type="ARBA" id="ARBA00023143"/>
    </source>
</evidence>
<dbReference type="EMBL" id="JACIJN010000004">
    <property type="protein sequence ID" value="MBB5725682.1"/>
    <property type="molecule type" value="Genomic_DNA"/>
</dbReference>
<protein>
    <recommendedName>
        <fullName evidence="3 8">Flagellar P-ring protein</fullName>
    </recommendedName>
    <alternativeName>
        <fullName evidence="7 8">Basal body P-ring protein</fullName>
    </alternativeName>
</protein>
<dbReference type="RefSeq" id="WP_425506301.1">
    <property type="nucleotide sequence ID" value="NZ_BAABAR010000004.1"/>
</dbReference>
<dbReference type="Pfam" id="PF02119">
    <property type="entry name" value="FlgI"/>
    <property type="match status" value="1"/>
</dbReference>
<organism evidence="9 10">
    <name type="scientific">Sphingomonas endophytica</name>
    <dbReference type="NCBI Taxonomy" id="869719"/>
    <lineage>
        <taxon>Bacteria</taxon>
        <taxon>Pseudomonadati</taxon>
        <taxon>Pseudomonadota</taxon>
        <taxon>Alphaproteobacteria</taxon>
        <taxon>Sphingomonadales</taxon>
        <taxon>Sphingomonadaceae</taxon>
        <taxon>Sphingomonas</taxon>
    </lineage>
</organism>
<comment type="caution">
    <text evidence="9">The sequence shown here is derived from an EMBL/GenBank/DDBJ whole genome shotgun (WGS) entry which is preliminary data.</text>
</comment>
<dbReference type="InterPro" id="IPR001782">
    <property type="entry name" value="Flag_FlgI"/>
</dbReference>
<accession>A0ABR6N7D9</accession>
<keyword evidence="9" id="KW-0969">Cilium</keyword>
<evidence type="ECO:0000256" key="8">
    <source>
        <dbReference type="HAMAP-Rule" id="MF_00416"/>
    </source>
</evidence>
<keyword evidence="4 8" id="KW-0732">Signal</keyword>
<evidence type="ECO:0000313" key="10">
    <source>
        <dbReference type="Proteomes" id="UP000560131"/>
    </source>
</evidence>
<feature type="chain" id="PRO_5044899325" description="Flagellar P-ring protein" evidence="8">
    <location>
        <begin position="28"/>
        <end position="374"/>
    </location>
</feature>
<dbReference type="HAMAP" id="MF_00416">
    <property type="entry name" value="FlgI"/>
    <property type="match status" value="1"/>
</dbReference>
<dbReference type="PANTHER" id="PTHR30381:SF0">
    <property type="entry name" value="FLAGELLAR P-RING PROTEIN"/>
    <property type="match status" value="1"/>
</dbReference>
<evidence type="ECO:0000256" key="1">
    <source>
        <dbReference type="ARBA" id="ARBA00002591"/>
    </source>
</evidence>
<feature type="signal peptide" evidence="8">
    <location>
        <begin position="1"/>
        <end position="27"/>
    </location>
</feature>
<proteinExistence type="inferred from homology"/>
<dbReference type="PANTHER" id="PTHR30381">
    <property type="entry name" value="FLAGELLAR P-RING PERIPLASMIC PROTEIN FLGI"/>
    <property type="match status" value="1"/>
</dbReference>
<gene>
    <name evidence="8" type="primary">flgI</name>
    <name evidence="9" type="ORF">FHS97_001608</name>
</gene>
<keyword evidence="9" id="KW-0282">Flagellum</keyword>
<keyword evidence="10" id="KW-1185">Reference proteome</keyword>
<evidence type="ECO:0000256" key="4">
    <source>
        <dbReference type="ARBA" id="ARBA00022729"/>
    </source>
</evidence>
<keyword evidence="9" id="KW-0966">Cell projection</keyword>
<evidence type="ECO:0000313" key="9">
    <source>
        <dbReference type="EMBL" id="MBB5725682.1"/>
    </source>
</evidence>
<evidence type="ECO:0000256" key="2">
    <source>
        <dbReference type="ARBA" id="ARBA00004117"/>
    </source>
</evidence>
<evidence type="ECO:0000256" key="5">
    <source>
        <dbReference type="ARBA" id="ARBA00022764"/>
    </source>
</evidence>
<dbReference type="NCBIfam" id="NF003676">
    <property type="entry name" value="PRK05303.1"/>
    <property type="match status" value="1"/>
</dbReference>
<dbReference type="PRINTS" id="PR01010">
    <property type="entry name" value="FLGPRINGFLGI"/>
</dbReference>